<feature type="compositionally biased region" description="Polar residues" evidence="1">
    <location>
        <begin position="1"/>
        <end position="15"/>
    </location>
</feature>
<dbReference type="Proteomes" id="UP000807353">
    <property type="component" value="Unassembled WGS sequence"/>
</dbReference>
<evidence type="ECO:0000313" key="3">
    <source>
        <dbReference type="Proteomes" id="UP000807353"/>
    </source>
</evidence>
<sequence>MSSTISDTEAPSNTAVEEATLPPRPTPHVPSIAAAIANFKPTPREVISGIAPHVFDERRRRRRRSRSPRPHPYGLHNDGAKSSPLRVSAVIMWDDEENLIYLEQAERCAEPDEPAPRTGGDVLPCICGPEPQPKRKKDKPRWRSFRILK</sequence>
<comment type="caution">
    <text evidence="2">The sequence shown here is derived from an EMBL/GenBank/DDBJ whole genome shotgun (WGS) entry which is preliminary data.</text>
</comment>
<gene>
    <name evidence="2" type="ORF">BDZ94DRAFT_1305854</name>
</gene>
<feature type="region of interest" description="Disordered" evidence="1">
    <location>
        <begin position="109"/>
        <end position="149"/>
    </location>
</feature>
<dbReference type="AlphaFoldDB" id="A0A9P5YFP4"/>
<dbReference type="OrthoDB" id="3066663at2759"/>
<dbReference type="EMBL" id="MU150239">
    <property type="protein sequence ID" value="KAF9466996.1"/>
    <property type="molecule type" value="Genomic_DNA"/>
</dbReference>
<name>A0A9P5YFP4_9AGAR</name>
<proteinExistence type="predicted"/>
<protein>
    <submittedName>
        <fullName evidence="2">Uncharacterized protein</fullName>
    </submittedName>
</protein>
<evidence type="ECO:0000313" key="2">
    <source>
        <dbReference type="EMBL" id="KAF9466996.1"/>
    </source>
</evidence>
<feature type="compositionally biased region" description="Basic residues" evidence="1">
    <location>
        <begin position="134"/>
        <end position="149"/>
    </location>
</feature>
<feature type="compositionally biased region" description="Basic residues" evidence="1">
    <location>
        <begin position="59"/>
        <end position="69"/>
    </location>
</feature>
<accession>A0A9P5YFP4</accession>
<feature type="region of interest" description="Disordered" evidence="1">
    <location>
        <begin position="1"/>
        <end position="29"/>
    </location>
</feature>
<keyword evidence="3" id="KW-1185">Reference proteome</keyword>
<evidence type="ECO:0000256" key="1">
    <source>
        <dbReference type="SAM" id="MobiDB-lite"/>
    </source>
</evidence>
<organism evidence="2 3">
    <name type="scientific">Collybia nuda</name>
    <dbReference type="NCBI Taxonomy" id="64659"/>
    <lineage>
        <taxon>Eukaryota</taxon>
        <taxon>Fungi</taxon>
        <taxon>Dikarya</taxon>
        <taxon>Basidiomycota</taxon>
        <taxon>Agaricomycotina</taxon>
        <taxon>Agaricomycetes</taxon>
        <taxon>Agaricomycetidae</taxon>
        <taxon>Agaricales</taxon>
        <taxon>Tricholomatineae</taxon>
        <taxon>Clitocybaceae</taxon>
        <taxon>Collybia</taxon>
    </lineage>
</organism>
<feature type="region of interest" description="Disordered" evidence="1">
    <location>
        <begin position="49"/>
        <end position="81"/>
    </location>
</feature>
<reference evidence="2" key="1">
    <citation type="submission" date="2020-11" db="EMBL/GenBank/DDBJ databases">
        <authorList>
            <consortium name="DOE Joint Genome Institute"/>
            <person name="Ahrendt S."/>
            <person name="Riley R."/>
            <person name="Andreopoulos W."/>
            <person name="Labutti K."/>
            <person name="Pangilinan J."/>
            <person name="Ruiz-Duenas F.J."/>
            <person name="Barrasa J.M."/>
            <person name="Sanchez-Garcia M."/>
            <person name="Camarero S."/>
            <person name="Miyauchi S."/>
            <person name="Serrano A."/>
            <person name="Linde D."/>
            <person name="Babiker R."/>
            <person name="Drula E."/>
            <person name="Ayuso-Fernandez I."/>
            <person name="Pacheco R."/>
            <person name="Padilla G."/>
            <person name="Ferreira P."/>
            <person name="Barriuso J."/>
            <person name="Kellner H."/>
            <person name="Castanera R."/>
            <person name="Alfaro M."/>
            <person name="Ramirez L."/>
            <person name="Pisabarro A.G."/>
            <person name="Kuo A."/>
            <person name="Tritt A."/>
            <person name="Lipzen A."/>
            <person name="He G."/>
            <person name="Yan M."/>
            <person name="Ng V."/>
            <person name="Cullen D."/>
            <person name="Martin F."/>
            <person name="Rosso M.-N."/>
            <person name="Henrissat B."/>
            <person name="Hibbett D."/>
            <person name="Martinez A.T."/>
            <person name="Grigoriev I.V."/>
        </authorList>
    </citation>
    <scope>NUCLEOTIDE SEQUENCE</scope>
    <source>
        <strain evidence="2">CBS 247.69</strain>
    </source>
</reference>